<dbReference type="SUPFAM" id="SSF53850">
    <property type="entry name" value="Periplasmic binding protein-like II"/>
    <property type="match status" value="1"/>
</dbReference>
<organism evidence="2 3">
    <name type="scientific">Streptomyces griseoruber</name>
    <dbReference type="NCBI Taxonomy" id="1943"/>
    <lineage>
        <taxon>Bacteria</taxon>
        <taxon>Bacillati</taxon>
        <taxon>Actinomycetota</taxon>
        <taxon>Actinomycetes</taxon>
        <taxon>Kitasatosporales</taxon>
        <taxon>Streptomycetaceae</taxon>
        <taxon>Streptomyces</taxon>
    </lineage>
</organism>
<proteinExistence type="predicted"/>
<dbReference type="GO" id="GO:0043190">
    <property type="term" value="C:ATP-binding cassette (ABC) transporter complex"/>
    <property type="evidence" value="ECO:0007669"/>
    <property type="project" value="InterPro"/>
</dbReference>
<dbReference type="CDD" id="cd13643">
    <property type="entry name" value="PBP2_BCP_2"/>
    <property type="match status" value="1"/>
</dbReference>
<dbReference type="Gene3D" id="3.40.190.10">
    <property type="entry name" value="Periplasmic binding protein-like II"/>
    <property type="match status" value="1"/>
</dbReference>
<evidence type="ECO:0000313" key="2">
    <source>
        <dbReference type="EMBL" id="KUN73620.1"/>
    </source>
</evidence>
<dbReference type="InterPro" id="IPR007210">
    <property type="entry name" value="ABC_Gly_betaine_transp_sub-bd"/>
</dbReference>
<dbReference type="Gene3D" id="3.40.190.100">
    <property type="entry name" value="Glycine betaine-binding periplasmic protein, domain 2"/>
    <property type="match status" value="1"/>
</dbReference>
<dbReference type="GO" id="GO:0022857">
    <property type="term" value="F:transmembrane transporter activity"/>
    <property type="evidence" value="ECO:0007669"/>
    <property type="project" value="InterPro"/>
</dbReference>
<accession>A0A124I095</accession>
<evidence type="ECO:0000259" key="1">
    <source>
        <dbReference type="Pfam" id="PF04069"/>
    </source>
</evidence>
<evidence type="ECO:0000313" key="3">
    <source>
        <dbReference type="Proteomes" id="UP000052982"/>
    </source>
</evidence>
<keyword evidence="3" id="KW-1185">Reference proteome</keyword>
<dbReference type="Proteomes" id="UP000052982">
    <property type="component" value="Unassembled WGS sequence"/>
</dbReference>
<name>A0A124I095_9ACTN</name>
<dbReference type="EMBL" id="LMWW01000137">
    <property type="protein sequence ID" value="KUN73620.1"/>
    <property type="molecule type" value="Genomic_DNA"/>
</dbReference>
<dbReference type="Pfam" id="PF04069">
    <property type="entry name" value="OpuAC"/>
    <property type="match status" value="1"/>
</dbReference>
<dbReference type="RefSeq" id="WP_055636450.1">
    <property type="nucleotide sequence ID" value="NZ_JBIRTR010000070.1"/>
</dbReference>
<dbReference type="OrthoDB" id="7805658at2"/>
<protein>
    <submittedName>
        <fullName evidence="2">Glycine/betaine ABC transporter substrate-binding protein</fullName>
    </submittedName>
</protein>
<dbReference type="AlphaFoldDB" id="A0A124I095"/>
<dbReference type="STRING" id="1943.AQJ64_44775"/>
<gene>
    <name evidence="2" type="ORF">AQJ64_44775</name>
</gene>
<reference evidence="2 3" key="1">
    <citation type="submission" date="2015-10" db="EMBL/GenBank/DDBJ databases">
        <title>Draft genome sequence of Streptomyces griseoruber DSM 40281, type strain for the species Streptomyces griseoruber.</title>
        <authorList>
            <person name="Ruckert C."/>
            <person name="Winkler A."/>
            <person name="Kalinowski J."/>
            <person name="Kampfer P."/>
            <person name="Glaeser S."/>
        </authorList>
    </citation>
    <scope>NUCLEOTIDE SEQUENCE [LARGE SCALE GENOMIC DNA]</scope>
    <source>
        <strain evidence="2 3">DSM 40281</strain>
    </source>
</reference>
<comment type="caution">
    <text evidence="2">The sequence shown here is derived from an EMBL/GenBank/DDBJ whole genome shotgun (WGS) entry which is preliminary data.</text>
</comment>
<sequence>MAGQATHWRAGVVGMAVLGLTLTACGGTKVGDSSSEAGSSGGSGKCGTFNLAVNPWVGYEANAAVLAYVAQQELGCTVNKKDLKEEIAWQGFGTGEVDAVVENWGHDDLKKKYITDQKTAVDAGATGNEGLIGWYVPPWLAKAHPDITNWESLNKYAANFKTSESGGKGQLLDGDPSYVTNDEALVKNLKLDFKVVYAGSETALIQAFRKAEKDKEWVIGYFYEPQWFLSEVPLVKVNLPKYTDGCDADAAKVACDYPVYKLDKIVSAKFAKSGSPAYDLVKNFTWANDDQNTVAKYIAEDKMTPEAAAKKWVDANPDKVKAWLK</sequence>
<feature type="domain" description="ABC-type glycine betaine transport system substrate-binding" evidence="1">
    <location>
        <begin position="50"/>
        <end position="314"/>
    </location>
</feature>